<proteinExistence type="predicted"/>
<evidence type="ECO:0000313" key="2">
    <source>
        <dbReference type="EMBL" id="PYH49077.1"/>
    </source>
</evidence>
<dbReference type="RefSeq" id="XP_025435059.1">
    <property type="nucleotide sequence ID" value="XM_025570389.1"/>
</dbReference>
<dbReference type="AlphaFoldDB" id="A0A318ZPX5"/>
<feature type="chain" id="PRO_5016349864" description="Secreted protein" evidence="1">
    <location>
        <begin position="22"/>
        <end position="100"/>
    </location>
</feature>
<dbReference type="Proteomes" id="UP000248349">
    <property type="component" value="Unassembled WGS sequence"/>
</dbReference>
<organism evidence="2 3">
    <name type="scientific">Aspergillus saccharolyticus JOP 1030-1</name>
    <dbReference type="NCBI Taxonomy" id="1450539"/>
    <lineage>
        <taxon>Eukaryota</taxon>
        <taxon>Fungi</taxon>
        <taxon>Dikarya</taxon>
        <taxon>Ascomycota</taxon>
        <taxon>Pezizomycotina</taxon>
        <taxon>Eurotiomycetes</taxon>
        <taxon>Eurotiomycetidae</taxon>
        <taxon>Eurotiales</taxon>
        <taxon>Aspergillaceae</taxon>
        <taxon>Aspergillus</taxon>
        <taxon>Aspergillus subgen. Circumdati</taxon>
    </lineage>
</organism>
<keyword evidence="1" id="KW-0732">Signal</keyword>
<evidence type="ECO:0008006" key="4">
    <source>
        <dbReference type="Google" id="ProtNLM"/>
    </source>
</evidence>
<name>A0A318ZPX5_9EURO</name>
<keyword evidence="3" id="KW-1185">Reference proteome</keyword>
<protein>
    <recommendedName>
        <fullName evidence="4">Secreted protein</fullName>
    </recommendedName>
</protein>
<reference evidence="2 3" key="1">
    <citation type="submission" date="2016-12" db="EMBL/GenBank/DDBJ databases">
        <title>The genomes of Aspergillus section Nigri reveals drivers in fungal speciation.</title>
        <authorList>
            <consortium name="DOE Joint Genome Institute"/>
            <person name="Vesth T.C."/>
            <person name="Nybo J."/>
            <person name="Theobald S."/>
            <person name="Brandl J."/>
            <person name="Frisvad J.C."/>
            <person name="Nielsen K.F."/>
            <person name="Lyhne E.K."/>
            <person name="Kogle M.E."/>
            <person name="Kuo A."/>
            <person name="Riley R."/>
            <person name="Clum A."/>
            <person name="Nolan M."/>
            <person name="Lipzen A."/>
            <person name="Salamov A."/>
            <person name="Henrissat B."/>
            <person name="Wiebenga A."/>
            <person name="De Vries R.P."/>
            <person name="Grigoriev I.V."/>
            <person name="Mortensen U.H."/>
            <person name="Andersen M.R."/>
            <person name="Baker S.E."/>
        </authorList>
    </citation>
    <scope>NUCLEOTIDE SEQUENCE [LARGE SCALE GENOMIC DNA]</scope>
    <source>
        <strain evidence="2 3">JOP 1030-1</strain>
    </source>
</reference>
<evidence type="ECO:0000313" key="3">
    <source>
        <dbReference type="Proteomes" id="UP000248349"/>
    </source>
</evidence>
<accession>A0A318ZPX5</accession>
<gene>
    <name evidence="2" type="ORF">BP01DRAFT_120604</name>
</gene>
<sequence length="100" mass="11146">MFQPSFLLLHMIHFLSLTVTCIPVCLPGYRQFLCVYPRTTNRLTPTLGSLGRSGFCRWIRLVGTAGRAEKTAFLCSGGPITQPSRKTCYSCDLPFPILCT</sequence>
<dbReference type="EMBL" id="KZ821220">
    <property type="protein sequence ID" value="PYH49077.1"/>
    <property type="molecule type" value="Genomic_DNA"/>
</dbReference>
<feature type="signal peptide" evidence="1">
    <location>
        <begin position="1"/>
        <end position="21"/>
    </location>
</feature>
<evidence type="ECO:0000256" key="1">
    <source>
        <dbReference type="SAM" id="SignalP"/>
    </source>
</evidence>
<dbReference type="GeneID" id="37071617"/>